<dbReference type="EMBL" id="JANPWB010000010">
    <property type="protein sequence ID" value="KAJ1146573.1"/>
    <property type="molecule type" value="Genomic_DNA"/>
</dbReference>
<feature type="region of interest" description="Disordered" evidence="1">
    <location>
        <begin position="1"/>
        <end position="36"/>
    </location>
</feature>
<protein>
    <submittedName>
        <fullName evidence="2">Uncharacterized protein</fullName>
    </submittedName>
</protein>
<evidence type="ECO:0000313" key="3">
    <source>
        <dbReference type="Proteomes" id="UP001066276"/>
    </source>
</evidence>
<gene>
    <name evidence="2" type="ORF">NDU88_012839</name>
</gene>
<keyword evidence="3" id="KW-1185">Reference proteome</keyword>
<accession>A0AAV7R2M9</accession>
<evidence type="ECO:0000313" key="2">
    <source>
        <dbReference type="EMBL" id="KAJ1146573.1"/>
    </source>
</evidence>
<name>A0AAV7R2M9_PLEWA</name>
<evidence type="ECO:0000256" key="1">
    <source>
        <dbReference type="SAM" id="MobiDB-lite"/>
    </source>
</evidence>
<dbReference type="Proteomes" id="UP001066276">
    <property type="component" value="Chromosome 6"/>
</dbReference>
<comment type="caution">
    <text evidence="2">The sequence shown here is derived from an EMBL/GenBank/DDBJ whole genome shotgun (WGS) entry which is preliminary data.</text>
</comment>
<dbReference type="AlphaFoldDB" id="A0AAV7R2M9"/>
<organism evidence="2 3">
    <name type="scientific">Pleurodeles waltl</name>
    <name type="common">Iberian ribbed newt</name>
    <dbReference type="NCBI Taxonomy" id="8319"/>
    <lineage>
        <taxon>Eukaryota</taxon>
        <taxon>Metazoa</taxon>
        <taxon>Chordata</taxon>
        <taxon>Craniata</taxon>
        <taxon>Vertebrata</taxon>
        <taxon>Euteleostomi</taxon>
        <taxon>Amphibia</taxon>
        <taxon>Batrachia</taxon>
        <taxon>Caudata</taxon>
        <taxon>Salamandroidea</taxon>
        <taxon>Salamandridae</taxon>
        <taxon>Pleurodelinae</taxon>
        <taxon>Pleurodeles</taxon>
    </lineage>
</organism>
<proteinExistence type="predicted"/>
<sequence length="67" mass="7532">MTAVARRQAVRGEGYGGRGGSEHLGARRSGAQQPGQFRQRWMNEGKLRRNLNLQLRSRLQNQQVSLG</sequence>
<reference evidence="2" key="1">
    <citation type="journal article" date="2022" name="bioRxiv">
        <title>Sequencing and chromosome-scale assembly of the giantPleurodeles waltlgenome.</title>
        <authorList>
            <person name="Brown T."/>
            <person name="Elewa A."/>
            <person name="Iarovenko S."/>
            <person name="Subramanian E."/>
            <person name="Araus A.J."/>
            <person name="Petzold A."/>
            <person name="Susuki M."/>
            <person name="Suzuki K.-i.T."/>
            <person name="Hayashi T."/>
            <person name="Toyoda A."/>
            <person name="Oliveira C."/>
            <person name="Osipova E."/>
            <person name="Leigh N.D."/>
            <person name="Simon A."/>
            <person name="Yun M.H."/>
        </authorList>
    </citation>
    <scope>NUCLEOTIDE SEQUENCE</scope>
    <source>
        <strain evidence="2">20211129_DDA</strain>
        <tissue evidence="2">Liver</tissue>
    </source>
</reference>